<keyword evidence="2" id="KW-1185">Reference proteome</keyword>
<proteinExistence type="predicted"/>
<dbReference type="Proteomes" id="UP000886998">
    <property type="component" value="Unassembled WGS sequence"/>
</dbReference>
<reference evidence="1" key="1">
    <citation type="submission" date="2020-08" db="EMBL/GenBank/DDBJ databases">
        <title>Multicomponent nature underlies the extraordinary mechanical properties of spider dragline silk.</title>
        <authorList>
            <person name="Kono N."/>
            <person name="Nakamura H."/>
            <person name="Mori M."/>
            <person name="Yoshida Y."/>
            <person name="Ohtoshi R."/>
            <person name="Malay A.D."/>
            <person name="Moran D.A.P."/>
            <person name="Tomita M."/>
            <person name="Numata K."/>
            <person name="Arakawa K."/>
        </authorList>
    </citation>
    <scope>NUCLEOTIDE SEQUENCE</scope>
</reference>
<name>A0A8X7BQB3_9ARAC</name>
<comment type="caution">
    <text evidence="1">The sequence shown here is derived from an EMBL/GenBank/DDBJ whole genome shotgun (WGS) entry which is preliminary data.</text>
</comment>
<gene>
    <name evidence="1" type="ORF">TNIN_499811</name>
</gene>
<organism evidence="1 2">
    <name type="scientific">Trichonephila inaurata madagascariensis</name>
    <dbReference type="NCBI Taxonomy" id="2747483"/>
    <lineage>
        <taxon>Eukaryota</taxon>
        <taxon>Metazoa</taxon>
        <taxon>Ecdysozoa</taxon>
        <taxon>Arthropoda</taxon>
        <taxon>Chelicerata</taxon>
        <taxon>Arachnida</taxon>
        <taxon>Araneae</taxon>
        <taxon>Araneomorphae</taxon>
        <taxon>Entelegynae</taxon>
        <taxon>Araneoidea</taxon>
        <taxon>Nephilidae</taxon>
        <taxon>Trichonephila</taxon>
        <taxon>Trichonephila inaurata</taxon>
    </lineage>
</organism>
<evidence type="ECO:0000313" key="1">
    <source>
        <dbReference type="EMBL" id="GFY38657.1"/>
    </source>
</evidence>
<evidence type="ECO:0000313" key="2">
    <source>
        <dbReference type="Proteomes" id="UP000886998"/>
    </source>
</evidence>
<protein>
    <submittedName>
        <fullName evidence="1">Uncharacterized protein</fullName>
    </submittedName>
</protein>
<accession>A0A8X7BQB3</accession>
<dbReference type="OrthoDB" id="10455927at2759"/>
<dbReference type="EMBL" id="BMAV01000971">
    <property type="protein sequence ID" value="GFY38657.1"/>
    <property type="molecule type" value="Genomic_DNA"/>
</dbReference>
<dbReference type="AlphaFoldDB" id="A0A8X7BQB3"/>
<sequence length="83" mass="9375">MKLLKNGSFVLKESLSEGNTTKMMELWCEEVEGALTDFKIKEDTAMLPLFLTITPSHVNTKRTSTLKKNNHTPFCAFRESAGH</sequence>